<name>A0A1V0UN76_9BACL</name>
<dbReference type="EMBL" id="CP020557">
    <property type="protein sequence ID" value="ARF66591.1"/>
    <property type="molecule type" value="Genomic_DNA"/>
</dbReference>
<dbReference type="Proteomes" id="UP000192727">
    <property type="component" value="Chromosome"/>
</dbReference>
<dbReference type="SUPFAM" id="SSF47413">
    <property type="entry name" value="lambda repressor-like DNA-binding domains"/>
    <property type="match status" value="1"/>
</dbReference>
<dbReference type="InterPro" id="IPR001387">
    <property type="entry name" value="Cro/C1-type_HTH"/>
</dbReference>
<evidence type="ECO:0000313" key="1">
    <source>
        <dbReference type="EMBL" id="ARF66591.1"/>
    </source>
</evidence>
<protein>
    <submittedName>
        <fullName evidence="1">Uncharacterized protein</fullName>
    </submittedName>
</protein>
<organism evidence="1 2">
    <name type="scientific">Paenibacillus larvae subsp. pulvifaciens</name>
    <dbReference type="NCBI Taxonomy" id="1477"/>
    <lineage>
        <taxon>Bacteria</taxon>
        <taxon>Bacillati</taxon>
        <taxon>Bacillota</taxon>
        <taxon>Bacilli</taxon>
        <taxon>Bacillales</taxon>
        <taxon>Paenibacillaceae</taxon>
        <taxon>Paenibacillus</taxon>
    </lineage>
</organism>
<dbReference type="GO" id="GO:0003677">
    <property type="term" value="F:DNA binding"/>
    <property type="evidence" value="ECO:0007669"/>
    <property type="project" value="InterPro"/>
</dbReference>
<reference evidence="1 2" key="1">
    <citation type="submission" date="2017-03" db="EMBL/GenBank/DDBJ databases">
        <title>Paenibacillus larvae genome sequencing.</title>
        <authorList>
            <person name="Dingman D.W."/>
        </authorList>
    </citation>
    <scope>NUCLEOTIDE SEQUENCE [LARGE SCALE GENOMIC DNA]</scope>
    <source>
        <strain evidence="1 2">SAG 10367</strain>
    </source>
</reference>
<dbReference type="AlphaFoldDB" id="A0A1V0UN76"/>
<evidence type="ECO:0000313" key="2">
    <source>
        <dbReference type="Proteomes" id="UP000192727"/>
    </source>
</evidence>
<dbReference type="PROSITE" id="PS50943">
    <property type="entry name" value="HTH_CROC1"/>
    <property type="match status" value="1"/>
</dbReference>
<gene>
    <name evidence="1" type="ORF">B7C51_00420</name>
</gene>
<sequence length="57" mass="6618">MLNNLEKKQMGLRIKKLREEKGLTQDELAEMLKMKNRATVSSYELGVLFLLVMFCAI</sequence>
<dbReference type="CDD" id="cd00093">
    <property type="entry name" value="HTH_XRE"/>
    <property type="match status" value="1"/>
</dbReference>
<dbReference type="InterPro" id="IPR010982">
    <property type="entry name" value="Lambda_DNA-bd_dom_sf"/>
</dbReference>
<accession>A0A1V0UN76</accession>
<dbReference type="GeneID" id="64218835"/>
<proteinExistence type="predicted"/>
<dbReference type="Pfam" id="PF01381">
    <property type="entry name" value="HTH_3"/>
    <property type="match status" value="1"/>
</dbReference>
<dbReference type="RefSeq" id="WP_077584965.1">
    <property type="nucleotide sequence ID" value="NZ_CP019794.1"/>
</dbReference>
<dbReference type="Gene3D" id="1.10.260.40">
    <property type="entry name" value="lambda repressor-like DNA-binding domains"/>
    <property type="match status" value="1"/>
</dbReference>